<keyword evidence="5" id="KW-0378">Hydrolase</keyword>
<dbReference type="GO" id="GO:0003676">
    <property type="term" value="F:nucleic acid binding"/>
    <property type="evidence" value="ECO:0007669"/>
    <property type="project" value="InterPro"/>
</dbReference>
<name>A0A8W8LJB7_MAGGI</name>
<evidence type="ECO:0000313" key="10">
    <source>
        <dbReference type="EnsemblMetazoa" id="G28277.2:cds"/>
    </source>
</evidence>
<keyword evidence="11" id="KW-1185">Reference proteome</keyword>
<keyword evidence="6" id="KW-0269">Exonuclease</keyword>
<dbReference type="InterPro" id="IPR013520">
    <property type="entry name" value="Ribonucl_H"/>
</dbReference>
<dbReference type="GO" id="GO:0005634">
    <property type="term" value="C:nucleus"/>
    <property type="evidence" value="ECO:0007669"/>
    <property type="project" value="UniProtKB-SubCell"/>
</dbReference>
<evidence type="ECO:0000256" key="4">
    <source>
        <dbReference type="ARBA" id="ARBA00022722"/>
    </source>
</evidence>
<dbReference type="GO" id="GO:0008408">
    <property type="term" value="F:3'-5' exonuclease activity"/>
    <property type="evidence" value="ECO:0007669"/>
    <property type="project" value="InterPro"/>
</dbReference>
<dbReference type="EnsemblMetazoa" id="G28277.2">
    <property type="protein sequence ID" value="G28277.2:cds"/>
    <property type="gene ID" value="G28277"/>
</dbReference>
<dbReference type="SUPFAM" id="SSF53098">
    <property type="entry name" value="Ribonuclease H-like"/>
    <property type="match status" value="1"/>
</dbReference>
<feature type="region of interest" description="Disordered" evidence="8">
    <location>
        <begin position="27"/>
        <end position="87"/>
    </location>
</feature>
<dbReference type="GO" id="GO:0006364">
    <property type="term" value="P:rRNA processing"/>
    <property type="evidence" value="ECO:0007669"/>
    <property type="project" value="InterPro"/>
</dbReference>
<dbReference type="AlphaFoldDB" id="A0A8W8LJB7"/>
<evidence type="ECO:0000256" key="2">
    <source>
        <dbReference type="ARBA" id="ARBA00010489"/>
    </source>
</evidence>
<dbReference type="PANTHER" id="PTHR12801:SF158">
    <property type="entry name" value="RNA EXONUCLEASE 4"/>
    <property type="match status" value="1"/>
</dbReference>
<evidence type="ECO:0000256" key="1">
    <source>
        <dbReference type="ARBA" id="ARBA00004123"/>
    </source>
</evidence>
<dbReference type="Gene3D" id="3.30.420.10">
    <property type="entry name" value="Ribonuclease H-like superfamily/Ribonuclease H"/>
    <property type="match status" value="1"/>
</dbReference>
<reference evidence="10" key="1">
    <citation type="submission" date="2022-08" db="UniProtKB">
        <authorList>
            <consortium name="EnsemblMetazoa"/>
        </authorList>
    </citation>
    <scope>IDENTIFICATION</scope>
    <source>
        <strain evidence="10">05x7-T-G4-1.051#20</strain>
    </source>
</reference>
<proteinExistence type="inferred from homology"/>
<dbReference type="Proteomes" id="UP000005408">
    <property type="component" value="Unassembled WGS sequence"/>
</dbReference>
<evidence type="ECO:0000256" key="3">
    <source>
        <dbReference type="ARBA" id="ARBA00016937"/>
    </source>
</evidence>
<dbReference type="CDD" id="cd06144">
    <property type="entry name" value="REX4_like"/>
    <property type="match status" value="1"/>
</dbReference>
<feature type="compositionally biased region" description="Basic and acidic residues" evidence="8">
    <location>
        <begin position="55"/>
        <end position="66"/>
    </location>
</feature>
<dbReference type="FunFam" id="3.30.420.10:FF:000007">
    <property type="entry name" value="Interferon-stimulated exonuclease gene 20"/>
    <property type="match status" value="1"/>
</dbReference>
<dbReference type="InterPro" id="IPR036397">
    <property type="entry name" value="RNaseH_sf"/>
</dbReference>
<dbReference type="SMART" id="SM00479">
    <property type="entry name" value="EXOIII"/>
    <property type="match status" value="1"/>
</dbReference>
<feature type="domain" description="Exonuclease" evidence="9">
    <location>
        <begin position="284"/>
        <end position="445"/>
    </location>
</feature>
<comment type="subcellular location">
    <subcellularLocation>
        <location evidence="1">Nucleus</location>
    </subcellularLocation>
</comment>
<dbReference type="PANTHER" id="PTHR12801">
    <property type="entry name" value="RNA EXONUCLEASE REXO1 / RECO3 FAMILY MEMBER-RELATED"/>
    <property type="match status" value="1"/>
</dbReference>
<dbReference type="InterPro" id="IPR037431">
    <property type="entry name" value="REX4_DEDDh_dom"/>
</dbReference>
<evidence type="ECO:0000256" key="5">
    <source>
        <dbReference type="ARBA" id="ARBA00022801"/>
    </source>
</evidence>
<keyword evidence="7" id="KW-0539">Nucleus</keyword>
<evidence type="ECO:0000256" key="8">
    <source>
        <dbReference type="SAM" id="MobiDB-lite"/>
    </source>
</evidence>
<organism evidence="10 11">
    <name type="scientific">Magallana gigas</name>
    <name type="common">Pacific oyster</name>
    <name type="synonym">Crassostrea gigas</name>
    <dbReference type="NCBI Taxonomy" id="29159"/>
    <lineage>
        <taxon>Eukaryota</taxon>
        <taxon>Metazoa</taxon>
        <taxon>Spiralia</taxon>
        <taxon>Lophotrochozoa</taxon>
        <taxon>Mollusca</taxon>
        <taxon>Bivalvia</taxon>
        <taxon>Autobranchia</taxon>
        <taxon>Pteriomorphia</taxon>
        <taxon>Ostreida</taxon>
        <taxon>Ostreoidea</taxon>
        <taxon>Ostreidae</taxon>
        <taxon>Magallana</taxon>
    </lineage>
</organism>
<dbReference type="Pfam" id="PF00929">
    <property type="entry name" value="RNase_T"/>
    <property type="match status" value="1"/>
</dbReference>
<feature type="region of interest" description="Disordered" evidence="8">
    <location>
        <begin position="491"/>
        <end position="514"/>
    </location>
</feature>
<comment type="similarity">
    <text evidence="2">Belongs to the REXO4 family.</text>
</comment>
<dbReference type="InterPro" id="IPR012337">
    <property type="entry name" value="RNaseH-like_sf"/>
</dbReference>
<evidence type="ECO:0000313" key="11">
    <source>
        <dbReference type="Proteomes" id="UP000005408"/>
    </source>
</evidence>
<evidence type="ECO:0000259" key="9">
    <source>
        <dbReference type="SMART" id="SM00479"/>
    </source>
</evidence>
<sequence>MYFKEARLYYHPVMPENVFHIHKMNTKRKRQQGSSGSLVYCKKAKPDPDLQQTRKPVDPPELENKVKQQKKRKGSKNNQVPRREKLCKDKTLGEDTCKTELRITSAPREEKKFKDALSGQTVTVQKSTTASSTSVTADNKAVTADNKAGGGTDSKKTGKKLNKWQRFKKKTDKIDEKEDKKKARNVPLAAKTKGNNPTMGNVKPMDVSSNWKQLQQDLGIQTKRKNVNQKVTATKEESQEDKEPEIWFDDVDEILLDRKIKHTEKCTSTHNPLVKVDSYGGLTKVVAMDCEMVGVGREGRESMLARVSIVNQHGHCVYDHFVRPMEEVVDYRTKVSGVRKHDLENGKEFAVVQKEVGEILQGRILVGHAIQHDLQVLYIGHPKKEIRDTSRYKRFRQVTNGRTPSLKKLSAQVLGVSVQEGEHNSVQDAQATMRLYTISDKRPVDLTVTSSSLTAQRRQLTEDINITHHVEVKLSLQPPAETLPILYNHRTNSEKHPALPRPRNLDTSRHRWVT</sequence>
<protein>
    <recommendedName>
        <fullName evidence="3">RNA exonuclease 4</fullName>
    </recommendedName>
</protein>
<evidence type="ECO:0000256" key="6">
    <source>
        <dbReference type="ARBA" id="ARBA00022839"/>
    </source>
</evidence>
<dbReference type="InterPro" id="IPR047021">
    <property type="entry name" value="REXO1/3/4-like"/>
</dbReference>
<keyword evidence="4" id="KW-0540">Nuclease</keyword>
<evidence type="ECO:0000256" key="7">
    <source>
        <dbReference type="ARBA" id="ARBA00023242"/>
    </source>
</evidence>
<accession>A0A8W8LJB7</accession>